<sequence length="291" mass="34083">MRTEEEMMNLIVGTAQEDERIRAVVMNGSRTNPRAQKDCFQDFDVVYVVRDLASFTKNHQWVHRFGEIMIMQMPEEMSLIPPNNNGIFVYLMQFTDGNRIDLTLIPEEKIDKMLGEDSLSIVLLDKDHMLQTFPPASDNNYWISPPTSKQFADCCNEFWWVSTYVGKGIWREELSYAKEMMDVPVRNMLMQMLEWRIGIDTDFSVSAGKSGKYFKHYLDPETWKHFVETYPDGEYDNMWKSLFRMGDLFRTSAQKVANHFKFEYPESDDAKVTAHLQHVRSLPKGAKVMYS</sequence>
<organism evidence="1 2">
    <name type="scientific">Lederbergia galactosidilytica</name>
    <dbReference type="NCBI Taxonomy" id="217031"/>
    <lineage>
        <taxon>Bacteria</taxon>
        <taxon>Bacillati</taxon>
        <taxon>Bacillota</taxon>
        <taxon>Bacilli</taxon>
        <taxon>Bacillales</taxon>
        <taxon>Bacillaceae</taxon>
        <taxon>Lederbergia</taxon>
    </lineage>
</organism>
<keyword evidence="2" id="KW-1185">Reference proteome</keyword>
<dbReference type="OrthoDB" id="9776406at2"/>
<keyword evidence="1" id="KW-0548">Nucleotidyltransferase</keyword>
<gene>
    <name evidence="1" type="ORF">ABB05_14215</name>
</gene>
<protein>
    <submittedName>
        <fullName evidence="1">Aminoglycoside adenylyltransferase</fullName>
    </submittedName>
</protein>
<reference evidence="1 2" key="1">
    <citation type="submission" date="2015-05" db="EMBL/GenBank/DDBJ databases">
        <title>Comparison of genome.</title>
        <authorList>
            <person name="Zheng Z."/>
            <person name="Sun M."/>
        </authorList>
    </citation>
    <scope>NUCLEOTIDE SEQUENCE [LARGE SCALE GENOMIC DNA]</scope>
    <source>
        <strain evidence="1 2">G25-74</strain>
    </source>
</reference>
<dbReference type="InterPro" id="IPR043519">
    <property type="entry name" value="NT_sf"/>
</dbReference>
<name>A0A177ZMH7_9BACI</name>
<dbReference type="PATRIC" id="fig|217031.6.peg.3055"/>
<dbReference type="Gene3D" id="3.30.460.10">
    <property type="entry name" value="Beta Polymerase, domain 2"/>
    <property type="match status" value="1"/>
</dbReference>
<keyword evidence="1" id="KW-0808">Transferase</keyword>
<dbReference type="STRING" id="217031.ABB05_14215"/>
<dbReference type="Gene3D" id="1.20.120.330">
    <property type="entry name" value="Nucleotidyltransferases domain 2"/>
    <property type="match status" value="1"/>
</dbReference>
<evidence type="ECO:0000313" key="1">
    <source>
        <dbReference type="EMBL" id="OAK69172.1"/>
    </source>
</evidence>
<dbReference type="GO" id="GO:0016779">
    <property type="term" value="F:nucleotidyltransferase activity"/>
    <property type="evidence" value="ECO:0007669"/>
    <property type="project" value="UniProtKB-KW"/>
</dbReference>
<dbReference type="SUPFAM" id="SSF81301">
    <property type="entry name" value="Nucleotidyltransferase"/>
    <property type="match status" value="1"/>
</dbReference>
<dbReference type="RefSeq" id="WP_064468405.1">
    <property type="nucleotide sequence ID" value="NZ_LDJR01000054.1"/>
</dbReference>
<dbReference type="Proteomes" id="UP000077881">
    <property type="component" value="Unassembled WGS sequence"/>
</dbReference>
<dbReference type="PIRSF" id="PIRSF000812">
    <property type="entry name" value="AAD"/>
    <property type="match status" value="1"/>
</dbReference>
<dbReference type="EMBL" id="LDJR01000054">
    <property type="protein sequence ID" value="OAK69172.1"/>
    <property type="molecule type" value="Genomic_DNA"/>
</dbReference>
<dbReference type="AlphaFoldDB" id="A0A177ZMH7"/>
<dbReference type="Pfam" id="PF04439">
    <property type="entry name" value="Adenyl_transf"/>
    <property type="match status" value="1"/>
</dbReference>
<dbReference type="SUPFAM" id="SSF81631">
    <property type="entry name" value="PAP/OAS1 substrate-binding domain"/>
    <property type="match status" value="1"/>
</dbReference>
<dbReference type="InterPro" id="IPR007530">
    <property type="entry name" value="Aminoglycoside_adenylylTfrase"/>
</dbReference>
<evidence type="ECO:0000313" key="2">
    <source>
        <dbReference type="Proteomes" id="UP000077881"/>
    </source>
</evidence>
<proteinExistence type="predicted"/>
<accession>A0A177ZMH7</accession>
<comment type="caution">
    <text evidence="1">The sequence shown here is derived from an EMBL/GenBank/DDBJ whole genome shotgun (WGS) entry which is preliminary data.</text>
</comment>